<gene>
    <name evidence="1" type="ORF">AAG747_22815</name>
</gene>
<reference evidence="1 2" key="1">
    <citation type="submission" date="2024-04" db="EMBL/GenBank/DDBJ databases">
        <title>Novel genus in family Flammeovirgaceae.</title>
        <authorList>
            <person name="Nguyen T.H."/>
            <person name="Vuong T.Q."/>
            <person name="Le H."/>
            <person name="Kim S.-G."/>
        </authorList>
    </citation>
    <scope>NUCLEOTIDE SEQUENCE [LARGE SCALE GENOMIC DNA]</scope>
    <source>
        <strain evidence="1 2">JCM 23209</strain>
    </source>
</reference>
<dbReference type="Proteomes" id="UP001403385">
    <property type="component" value="Unassembled WGS sequence"/>
</dbReference>
<organism evidence="1 2">
    <name type="scientific">Rapidithrix thailandica</name>
    <dbReference type="NCBI Taxonomy" id="413964"/>
    <lineage>
        <taxon>Bacteria</taxon>
        <taxon>Pseudomonadati</taxon>
        <taxon>Bacteroidota</taxon>
        <taxon>Cytophagia</taxon>
        <taxon>Cytophagales</taxon>
        <taxon>Flammeovirgaceae</taxon>
        <taxon>Rapidithrix</taxon>
    </lineage>
</organism>
<dbReference type="RefSeq" id="WP_346823552.1">
    <property type="nucleotide sequence ID" value="NZ_JBDKWZ010000016.1"/>
</dbReference>
<comment type="caution">
    <text evidence="1">The sequence shown here is derived from an EMBL/GenBank/DDBJ whole genome shotgun (WGS) entry which is preliminary data.</text>
</comment>
<evidence type="ECO:0000313" key="1">
    <source>
        <dbReference type="EMBL" id="MEN7550771.1"/>
    </source>
</evidence>
<sequence length="493" mass="57135">MITISESGNPKNSIQIPALRRPLTIRQFLVHFRRPSDYENNNVTKEYGFDWLRDEYIYPVESVNRRTTPLCTDVERLKGEYSRDVTDPIRPYGVDYYPAWLSLKEGKEATLDLEVEALEELAENATALIFESSTPHLQIEPAQINLSEILQTGRQTKNLGQTTREYYLKSQSIKITSCTGGTFAEHQQIKVFAQCGAQREEVGKLMVYHNQDIYRLNARFVQVNFKGSIHMPPRQVAGMMAGNKIDFSLDTTEMIVDNNPAYSVAPKPIGMETTISNWKRYVEDTEEKAKQKFTQALIEYTPIKKNQRKYEYRKVNVNLKKFKIGENTEEGPGINRIKRSITSISLDSIVCDMEEFLLGLREIYEEEYTDEPGVTFFLMPMVIRYPKSPGSKRIDHFDGFAEDVFNTGRYVMLANYHDQLREMTLVHEAAHNMGLVHSFTTVTEDNGRPIVPEHTFVRGTTENIMDYSLSTFSFWKYQWDKLRQDNHDLELIR</sequence>
<dbReference type="AlphaFoldDB" id="A0AAW9SCN9"/>
<dbReference type="SUPFAM" id="SSF55486">
    <property type="entry name" value="Metalloproteases ('zincins'), catalytic domain"/>
    <property type="match status" value="1"/>
</dbReference>
<proteinExistence type="predicted"/>
<dbReference type="EMBL" id="JBDKWZ010000016">
    <property type="protein sequence ID" value="MEN7550771.1"/>
    <property type="molecule type" value="Genomic_DNA"/>
</dbReference>
<accession>A0AAW9SCN9</accession>
<name>A0AAW9SCN9_9BACT</name>
<evidence type="ECO:0000313" key="2">
    <source>
        <dbReference type="Proteomes" id="UP001403385"/>
    </source>
</evidence>
<protein>
    <submittedName>
        <fullName evidence="1">Uncharacterized protein</fullName>
    </submittedName>
</protein>
<keyword evidence="2" id="KW-1185">Reference proteome</keyword>